<proteinExistence type="predicted"/>
<comment type="caution">
    <text evidence="3">The sequence shown here is derived from an EMBL/GenBank/DDBJ whole genome shotgun (WGS) entry which is preliminary data.</text>
</comment>
<dbReference type="InterPro" id="IPR018873">
    <property type="entry name" value="KilA-N_DNA-bd_domain"/>
</dbReference>
<name>A0A938BPA4_UNCW3</name>
<evidence type="ECO:0000313" key="4">
    <source>
        <dbReference type="Proteomes" id="UP000779900"/>
    </source>
</evidence>
<reference evidence="3" key="1">
    <citation type="submission" date="2019-03" db="EMBL/GenBank/DDBJ databases">
        <title>Lake Tanganyika Metagenome-Assembled Genomes (MAGs).</title>
        <authorList>
            <person name="Tran P."/>
        </authorList>
    </citation>
    <scope>NUCLEOTIDE SEQUENCE</scope>
    <source>
        <strain evidence="3">K_DeepCast_150m_m2_040</strain>
    </source>
</reference>
<accession>A0A938BPA4</accession>
<gene>
    <name evidence="3" type="ORF">FJY68_03935</name>
</gene>
<sequence length="224" mass="24995">MLSHDLAALYGVSTKVFNQAVKRNAERFPPDFMFQLTWEETEASRSQIVTLNDPAPRSQNATLKRGSNIKYLPLAFTEHGAVMAATILNSPRAIEVSVFVVRAFVRLTRAAADYRQVALRLAEIEAKFASHDRNFQVVFAALRMLMQSAEPGPRKRRIGFGPDDDRTGSASDFIARDRPRDWESSGPQFVVRSLAFGIGRRPRDSGVFCCSQFGALRALQQASE</sequence>
<organism evidence="3 4">
    <name type="scientific">candidate division WOR-3 bacterium</name>
    <dbReference type="NCBI Taxonomy" id="2052148"/>
    <lineage>
        <taxon>Bacteria</taxon>
        <taxon>Bacteria division WOR-3</taxon>
    </lineage>
</organism>
<evidence type="ECO:0000313" key="3">
    <source>
        <dbReference type="EMBL" id="MBM3330986.1"/>
    </source>
</evidence>
<feature type="domain" description="KilA-N DNA-binding" evidence="2">
    <location>
        <begin position="1"/>
        <end position="87"/>
    </location>
</feature>
<protein>
    <submittedName>
        <fullName evidence="3">ORF6N domain-containing protein</fullName>
    </submittedName>
</protein>
<evidence type="ECO:0000256" key="1">
    <source>
        <dbReference type="SAM" id="MobiDB-lite"/>
    </source>
</evidence>
<dbReference type="Proteomes" id="UP000779900">
    <property type="component" value="Unassembled WGS sequence"/>
</dbReference>
<dbReference type="Pfam" id="PF10543">
    <property type="entry name" value="ORF6N"/>
    <property type="match status" value="1"/>
</dbReference>
<feature type="region of interest" description="Disordered" evidence="1">
    <location>
        <begin position="153"/>
        <end position="181"/>
    </location>
</feature>
<dbReference type="AlphaFoldDB" id="A0A938BPA4"/>
<dbReference type="EMBL" id="VGIR01000015">
    <property type="protein sequence ID" value="MBM3330986.1"/>
    <property type="molecule type" value="Genomic_DNA"/>
</dbReference>
<evidence type="ECO:0000259" key="2">
    <source>
        <dbReference type="Pfam" id="PF10543"/>
    </source>
</evidence>